<dbReference type="SUPFAM" id="SSF109604">
    <property type="entry name" value="HD-domain/PDEase-like"/>
    <property type="match status" value="1"/>
</dbReference>
<keyword evidence="5" id="KW-1185">Reference proteome</keyword>
<dbReference type="PANTHER" id="PTHR37294:SF1">
    <property type="entry name" value="3'-5' EXORIBONUCLEASE YHAM"/>
    <property type="match status" value="1"/>
</dbReference>
<dbReference type="Proteomes" id="UP000194153">
    <property type="component" value="Unassembled WGS sequence"/>
</dbReference>
<protein>
    <submittedName>
        <fullName evidence="4">HD family phosphohydrolase</fullName>
    </submittedName>
</protein>
<dbReference type="Pfam" id="PF01336">
    <property type="entry name" value="tRNA_anti-codon"/>
    <property type="match status" value="1"/>
</dbReference>
<evidence type="ECO:0000256" key="2">
    <source>
        <dbReference type="SAM" id="MobiDB-lite"/>
    </source>
</evidence>
<dbReference type="PROSITE" id="PS51831">
    <property type="entry name" value="HD"/>
    <property type="match status" value="1"/>
</dbReference>
<evidence type="ECO:0000313" key="4">
    <source>
        <dbReference type="EMBL" id="GAW65882.1"/>
    </source>
</evidence>
<accession>A0ABQ0MFN9</accession>
<dbReference type="InterPro" id="IPR003607">
    <property type="entry name" value="HD/PDEase_dom"/>
</dbReference>
<dbReference type="InterPro" id="IPR050798">
    <property type="entry name" value="YhaM_exoribonuc/phosphodiest"/>
</dbReference>
<evidence type="ECO:0000256" key="1">
    <source>
        <dbReference type="ARBA" id="ARBA00022801"/>
    </source>
</evidence>
<proteinExistence type="predicted"/>
<evidence type="ECO:0000313" key="5">
    <source>
        <dbReference type="Proteomes" id="UP000194153"/>
    </source>
</evidence>
<dbReference type="InterPro" id="IPR006675">
    <property type="entry name" value="HDIG_dom"/>
</dbReference>
<keyword evidence="1" id="KW-0378">Hydrolase</keyword>
<organism evidence="4 5">
    <name type="scientific">Geoanaerobacter pelophilus</name>
    <dbReference type="NCBI Taxonomy" id="60036"/>
    <lineage>
        <taxon>Bacteria</taxon>
        <taxon>Pseudomonadati</taxon>
        <taxon>Thermodesulfobacteriota</taxon>
        <taxon>Desulfuromonadia</taxon>
        <taxon>Geobacterales</taxon>
        <taxon>Geobacteraceae</taxon>
        <taxon>Geoanaerobacter</taxon>
    </lineage>
</organism>
<name>A0ABQ0MFN9_9BACT</name>
<gene>
    <name evidence="4" type="ORF">GPEL0_01f0978</name>
</gene>
<feature type="region of interest" description="Disordered" evidence="2">
    <location>
        <begin position="344"/>
        <end position="396"/>
    </location>
</feature>
<comment type="caution">
    <text evidence="4">The sequence shown here is derived from an EMBL/GenBank/DDBJ whole genome shotgun (WGS) entry which is preliminary data.</text>
</comment>
<dbReference type="SMART" id="SM00471">
    <property type="entry name" value="HDc"/>
    <property type="match status" value="1"/>
</dbReference>
<dbReference type="Pfam" id="PF01966">
    <property type="entry name" value="HD"/>
    <property type="match status" value="1"/>
</dbReference>
<dbReference type="CDD" id="cd04492">
    <property type="entry name" value="YhaM_OBF_like"/>
    <property type="match status" value="1"/>
</dbReference>
<reference evidence="5" key="1">
    <citation type="submission" date="2017-05" db="EMBL/GenBank/DDBJ databases">
        <title>Draft genome sequence of Geobacter pelophilus, a iron(III)-reducing bacteria.</title>
        <authorList>
            <person name="Aoyagi T."/>
            <person name="Koike H."/>
            <person name="Morita T."/>
            <person name="Sato Y."/>
            <person name="Habe H."/>
            <person name="Hori T."/>
        </authorList>
    </citation>
    <scope>NUCLEOTIDE SEQUENCE [LARGE SCALE GENOMIC DNA]</scope>
    <source>
        <strain evidence="5">Drf2</strain>
    </source>
</reference>
<dbReference type="PANTHER" id="PTHR37294">
    <property type="entry name" value="3'-5' EXORIBONUCLEASE YHAM"/>
    <property type="match status" value="1"/>
</dbReference>
<evidence type="ECO:0000259" key="3">
    <source>
        <dbReference type="PROSITE" id="PS51831"/>
    </source>
</evidence>
<feature type="domain" description="HD" evidence="3">
    <location>
        <begin position="172"/>
        <end position="292"/>
    </location>
</feature>
<feature type="compositionally biased region" description="Basic and acidic residues" evidence="2">
    <location>
        <begin position="365"/>
        <end position="382"/>
    </location>
</feature>
<sequence length="396" mass="44232">MGGAAYKELQVKKKCVAEIKDRDLVEAVFLVKEKIVAMAKNGKPYLTLKLMDKSGEVDAKVWDNADQVGALFDRNDFLSVRAKASVYLGKMQLIVSELKKVPEETVDLADFLPETNRDINSMVEELHALIAGVKDPDLSRLLSSFFHDPELLAQYRVAPAAKGMHHVYLGGLLEHSLAVAKLVDAMVPLYPGLNRDLLIAGALLHDVGKVREMTYLRCFDYSDEGKLIGHITIGVEMLHERITALPGFPAELAMLLKHMILSHHGQYEYGSPKRPKTLEATILNYLDDLDSKINGIRTHIRKEPDNPSRWTSYHRLYDRYFFKENGLSEEEQDLAPEACLEPSELLPQTVAAPVPPPAGAPEQGAPRRERTDAPRGGQERKSFSNNPFAALKNGRE</sequence>
<dbReference type="NCBIfam" id="TIGR00277">
    <property type="entry name" value="HDIG"/>
    <property type="match status" value="1"/>
</dbReference>
<dbReference type="EMBL" id="BDQG01000001">
    <property type="protein sequence ID" value="GAW65882.1"/>
    <property type="molecule type" value="Genomic_DNA"/>
</dbReference>
<dbReference type="InterPro" id="IPR004365">
    <property type="entry name" value="NA-bd_OB_tRNA"/>
</dbReference>
<dbReference type="CDD" id="cd00077">
    <property type="entry name" value="HDc"/>
    <property type="match status" value="1"/>
</dbReference>
<dbReference type="InterPro" id="IPR006674">
    <property type="entry name" value="HD_domain"/>
</dbReference>
<dbReference type="Gene3D" id="1.10.3210.10">
    <property type="entry name" value="Hypothetical protein af1432"/>
    <property type="match status" value="1"/>
</dbReference>